<dbReference type="PANTHER" id="PTHR42714:SF2">
    <property type="entry name" value="TRNA MODIFICATION GTPASE GTPBP3, MITOCHONDRIAL"/>
    <property type="match status" value="1"/>
</dbReference>
<dbReference type="GO" id="GO:0008234">
    <property type="term" value="F:cysteine-type peptidase activity"/>
    <property type="evidence" value="ECO:0007669"/>
    <property type="project" value="InterPro"/>
</dbReference>
<dbReference type="SUPFAM" id="SSF54001">
    <property type="entry name" value="Cysteine proteinases"/>
    <property type="match status" value="1"/>
</dbReference>
<dbReference type="Gene3D" id="1.20.120.430">
    <property type="entry name" value="tRNA modification GTPase MnmE domain 2"/>
    <property type="match status" value="1"/>
</dbReference>
<protein>
    <submittedName>
        <fullName evidence="11">MnmE</fullName>
        <ecNumber evidence="11">3.6.-.-</ecNumber>
    </submittedName>
</protein>
<dbReference type="PROSITE" id="PS50600">
    <property type="entry name" value="ULP_PROTEASE"/>
    <property type="match status" value="1"/>
</dbReference>
<keyword evidence="8" id="KW-0342">GTP-binding</keyword>
<feature type="domain" description="Ubiquitin-like protease family profile" evidence="9">
    <location>
        <begin position="569"/>
        <end position="731"/>
    </location>
</feature>
<keyword evidence="5" id="KW-0819">tRNA processing</keyword>
<dbReference type="CDD" id="cd14858">
    <property type="entry name" value="TrmE_N"/>
    <property type="match status" value="1"/>
</dbReference>
<dbReference type="InterPro" id="IPR006073">
    <property type="entry name" value="GTP-bd"/>
</dbReference>
<dbReference type="InterPro" id="IPR025867">
    <property type="entry name" value="MnmE_helical"/>
</dbReference>
<evidence type="ECO:0000256" key="7">
    <source>
        <dbReference type="ARBA" id="ARBA00022801"/>
    </source>
</evidence>
<keyword evidence="7 11" id="KW-0378">Hydrolase</keyword>
<dbReference type="InterPro" id="IPR003653">
    <property type="entry name" value="Peptidase_C48_C"/>
</dbReference>
<proteinExistence type="inferred from homology"/>
<evidence type="ECO:0000259" key="9">
    <source>
        <dbReference type="PROSITE" id="PS50600"/>
    </source>
</evidence>
<feature type="domain" description="TrmE-type G" evidence="10">
    <location>
        <begin position="259"/>
        <end position="456"/>
    </location>
</feature>
<evidence type="ECO:0000256" key="8">
    <source>
        <dbReference type="ARBA" id="ARBA00023134"/>
    </source>
</evidence>
<sequence>MHRFLRTWVFNKKFYTFDILRVSPRFAVIKNEHYSTLTTESGGTVFALSSGIGRCGVAVVRVSGPATALAIRLLSKPTARQPKPRVATLTRFYDPCTRQQIDQGILLWFPKPQSFTGEDCAEFHVHGGNAVIKAFLTALAKIPNVRLAEAGEFTKRAFLNGKLELTEVEGLSDLLHAETEAQHQQALRQMQGELGKLYQQWKQDLLKCAANVEAYIDFSEDDNIEADVLDEARNQIQIIQNQIRNHLNDNRRGELLRDGVQVALLGEPNVGKSSLLNIICQRPAAIVSSIAGTTRDVIESFHNIGGYPVTFCDTAGLRQTTNLVELEGVRRAIKRGLQADIVILMLDAVHQCNKFLERPKMVLGDYISEQLETLMATTNQGESQSPLDSGQRRINLNDVVVVFNKLDLVDKSLLANLQKRLSSPGTPSCCAISCLNQDGLTHFLDTLVKKIKQRCGDPSVGNPSLTQQRHRVHLTQCVHHLGMSLHYFNHDEVLVAEQLRRALRQLGKIVGQFVNDDILNVLFKDFFALRREEGEKKRTPEVTSVLLQSSNNMAGKHERNPIVLDYHNTLLRQSDVNLLDQPNWINDNIIGFAFEYFEKEQFGHCADLIGFISPSVTQAIKLSSDEEICIFLDPLNLQQKHYIFMAVNDNMAANTYGGTHWSLLVYDRNIEEFHHFDSLTPSNQNVSMCLSQKLFNYFPGPDKLYFKERTCPRQENGYDCGMHVISTCEHLIREFVEACILTLDDVISLANIQKKRQNLKDLIYQLKTS</sequence>
<evidence type="ECO:0000313" key="12">
    <source>
        <dbReference type="Proteomes" id="UP000597762"/>
    </source>
</evidence>
<dbReference type="FunFam" id="3.30.1360.120:FF:000007">
    <property type="entry name" value="tRNA modification GTPase GTPBP3, mitochondrial"/>
    <property type="match status" value="1"/>
</dbReference>
<evidence type="ECO:0000256" key="1">
    <source>
        <dbReference type="ARBA" id="ARBA00004173"/>
    </source>
</evidence>
<dbReference type="NCBIfam" id="NF003661">
    <property type="entry name" value="PRK05291.1-3"/>
    <property type="match status" value="1"/>
</dbReference>
<dbReference type="Pfam" id="PF02902">
    <property type="entry name" value="Peptidase_C48"/>
    <property type="match status" value="1"/>
</dbReference>
<dbReference type="PANTHER" id="PTHR42714">
    <property type="entry name" value="TRNA MODIFICATION GTPASE GTPBP3"/>
    <property type="match status" value="1"/>
</dbReference>
<dbReference type="GO" id="GO:0005525">
    <property type="term" value="F:GTP binding"/>
    <property type="evidence" value="ECO:0007669"/>
    <property type="project" value="UniProtKB-KW"/>
</dbReference>
<comment type="similarity">
    <text evidence="3">Belongs to the TRAFAC class TrmE-Era-EngA-EngB-Septin-like GTPase superfamily. TrmE GTPase family.</text>
</comment>
<dbReference type="InterPro" id="IPR027417">
    <property type="entry name" value="P-loop_NTPase"/>
</dbReference>
<evidence type="ECO:0000256" key="4">
    <source>
        <dbReference type="ARBA" id="ARBA00022670"/>
    </source>
</evidence>
<name>A0A812DCS2_ACAPH</name>
<dbReference type="Pfam" id="PF01926">
    <property type="entry name" value="MMR_HSR1"/>
    <property type="match status" value="1"/>
</dbReference>
<dbReference type="EC" id="3.6.-.-" evidence="11"/>
<evidence type="ECO:0000256" key="3">
    <source>
        <dbReference type="ARBA" id="ARBA00011043"/>
    </source>
</evidence>
<dbReference type="GO" id="GO:0003924">
    <property type="term" value="F:GTPase activity"/>
    <property type="evidence" value="ECO:0007669"/>
    <property type="project" value="InterPro"/>
</dbReference>
<dbReference type="HAMAP" id="MF_00379">
    <property type="entry name" value="GTPase_MnmE"/>
    <property type="match status" value="1"/>
</dbReference>
<dbReference type="InterPro" id="IPR005225">
    <property type="entry name" value="Small_GTP-bd"/>
</dbReference>
<dbReference type="InterPro" id="IPR027368">
    <property type="entry name" value="MnmE_dom2"/>
</dbReference>
<keyword evidence="12" id="KW-1185">Reference proteome</keyword>
<reference evidence="11" key="1">
    <citation type="submission" date="2021-01" db="EMBL/GenBank/DDBJ databases">
        <authorList>
            <person name="Li R."/>
            <person name="Bekaert M."/>
        </authorList>
    </citation>
    <scope>NUCLEOTIDE SEQUENCE</scope>
    <source>
        <strain evidence="11">Farmed</strain>
    </source>
</reference>
<dbReference type="Pfam" id="PF10396">
    <property type="entry name" value="TrmE_N"/>
    <property type="match status" value="1"/>
</dbReference>
<evidence type="ECO:0000259" key="10">
    <source>
        <dbReference type="PROSITE" id="PS51709"/>
    </source>
</evidence>
<keyword evidence="6" id="KW-0547">Nucleotide-binding</keyword>
<dbReference type="GO" id="GO:0002098">
    <property type="term" value="P:tRNA wobble uridine modification"/>
    <property type="evidence" value="ECO:0007669"/>
    <property type="project" value="TreeGrafter"/>
</dbReference>
<dbReference type="GO" id="GO:0030488">
    <property type="term" value="P:tRNA methylation"/>
    <property type="evidence" value="ECO:0007669"/>
    <property type="project" value="TreeGrafter"/>
</dbReference>
<dbReference type="InterPro" id="IPR031168">
    <property type="entry name" value="G_TrmE"/>
</dbReference>
<dbReference type="InterPro" id="IPR038765">
    <property type="entry name" value="Papain-like_cys_pep_sf"/>
</dbReference>
<dbReference type="Proteomes" id="UP000597762">
    <property type="component" value="Unassembled WGS sequence"/>
</dbReference>
<dbReference type="EMBL" id="CAHIKZ030002998">
    <property type="protein sequence ID" value="CAE1294787.1"/>
    <property type="molecule type" value="Genomic_DNA"/>
</dbReference>
<dbReference type="SUPFAM" id="SSF52540">
    <property type="entry name" value="P-loop containing nucleoside triphosphate hydrolases"/>
    <property type="match status" value="1"/>
</dbReference>
<dbReference type="NCBIfam" id="TIGR00231">
    <property type="entry name" value="small_GTP"/>
    <property type="match status" value="1"/>
</dbReference>
<comment type="caution">
    <text evidence="11">The sequence shown here is derived from an EMBL/GenBank/DDBJ whole genome shotgun (WGS) entry which is preliminary data.</text>
</comment>
<dbReference type="Gene3D" id="3.30.1360.120">
    <property type="entry name" value="Probable tRNA modification gtpase trme, domain 1"/>
    <property type="match status" value="1"/>
</dbReference>
<evidence type="ECO:0000256" key="2">
    <source>
        <dbReference type="ARBA" id="ARBA00005234"/>
    </source>
</evidence>
<dbReference type="Gene3D" id="3.40.50.300">
    <property type="entry name" value="P-loop containing nucleotide triphosphate hydrolases"/>
    <property type="match status" value="1"/>
</dbReference>
<comment type="similarity">
    <text evidence="2">Belongs to the peptidase C48 family.</text>
</comment>
<evidence type="ECO:0000256" key="6">
    <source>
        <dbReference type="ARBA" id="ARBA00022741"/>
    </source>
</evidence>
<comment type="subcellular location">
    <subcellularLocation>
        <location evidence="1">Mitochondrion</location>
    </subcellularLocation>
</comment>
<evidence type="ECO:0000256" key="5">
    <source>
        <dbReference type="ARBA" id="ARBA00022694"/>
    </source>
</evidence>
<dbReference type="InterPro" id="IPR027266">
    <property type="entry name" value="TrmE/GcvT-like"/>
</dbReference>
<dbReference type="InterPro" id="IPR004520">
    <property type="entry name" value="GTPase_MnmE"/>
</dbReference>
<organism evidence="11 12">
    <name type="scientific">Acanthosepion pharaonis</name>
    <name type="common">Pharaoh cuttlefish</name>
    <name type="synonym">Sepia pharaonis</name>
    <dbReference type="NCBI Taxonomy" id="158019"/>
    <lineage>
        <taxon>Eukaryota</taxon>
        <taxon>Metazoa</taxon>
        <taxon>Spiralia</taxon>
        <taxon>Lophotrochozoa</taxon>
        <taxon>Mollusca</taxon>
        <taxon>Cephalopoda</taxon>
        <taxon>Coleoidea</taxon>
        <taxon>Decapodiformes</taxon>
        <taxon>Sepiida</taxon>
        <taxon>Sepiina</taxon>
        <taxon>Sepiidae</taxon>
        <taxon>Acanthosepion</taxon>
    </lineage>
</organism>
<dbReference type="GO" id="GO:0006508">
    <property type="term" value="P:proteolysis"/>
    <property type="evidence" value="ECO:0007669"/>
    <property type="project" value="UniProtKB-KW"/>
</dbReference>
<dbReference type="AlphaFoldDB" id="A0A812DCS2"/>
<dbReference type="CDD" id="cd04164">
    <property type="entry name" value="trmE"/>
    <property type="match status" value="1"/>
</dbReference>
<dbReference type="OrthoDB" id="188276at2759"/>
<dbReference type="GO" id="GO:0005739">
    <property type="term" value="C:mitochondrion"/>
    <property type="evidence" value="ECO:0007669"/>
    <property type="project" value="UniProtKB-SubCell"/>
</dbReference>
<keyword evidence="4" id="KW-0645">Protease</keyword>
<accession>A0A812DCS2</accession>
<dbReference type="PROSITE" id="PS51709">
    <property type="entry name" value="G_TRME"/>
    <property type="match status" value="1"/>
</dbReference>
<dbReference type="InterPro" id="IPR018948">
    <property type="entry name" value="GTP-bd_TrmE_N"/>
</dbReference>
<dbReference type="Pfam" id="PF12631">
    <property type="entry name" value="MnmE_helical"/>
    <property type="match status" value="1"/>
</dbReference>
<dbReference type="Gene3D" id="3.40.395.10">
    <property type="entry name" value="Adenoviral Proteinase, Chain A"/>
    <property type="match status" value="1"/>
</dbReference>
<evidence type="ECO:0000313" key="11">
    <source>
        <dbReference type="EMBL" id="CAE1294787.1"/>
    </source>
</evidence>
<gene>
    <name evidence="11" type="ORF">SPHA_50617</name>
</gene>